<dbReference type="OrthoDB" id="9807021at2"/>
<name>A0A1C0Y8D3_9BACL</name>
<accession>A0A1C0Y8D3</accession>
<dbReference type="SUPFAM" id="SSF58104">
    <property type="entry name" value="Methyl-accepting chemotaxis protein (MCP) signaling domain"/>
    <property type="match status" value="1"/>
</dbReference>
<dbReference type="PROSITE" id="PS50111">
    <property type="entry name" value="CHEMOTAXIS_TRANSDUC_2"/>
    <property type="match status" value="1"/>
</dbReference>
<evidence type="ECO:0000259" key="3">
    <source>
        <dbReference type="PROSITE" id="PS50111"/>
    </source>
</evidence>
<feature type="domain" description="Methyl-accepting transducer" evidence="3">
    <location>
        <begin position="108"/>
        <end position="277"/>
    </location>
</feature>
<dbReference type="Pfam" id="PF00015">
    <property type="entry name" value="MCPsignal"/>
    <property type="match status" value="1"/>
</dbReference>
<dbReference type="PANTHER" id="PTHR32089">
    <property type="entry name" value="METHYL-ACCEPTING CHEMOTAXIS PROTEIN MCPB"/>
    <property type="match status" value="1"/>
</dbReference>
<dbReference type="SMART" id="SM00283">
    <property type="entry name" value="MA"/>
    <property type="match status" value="1"/>
</dbReference>
<keyword evidence="1 2" id="KW-0807">Transducer</keyword>
<evidence type="ECO:0000256" key="1">
    <source>
        <dbReference type="ARBA" id="ARBA00023224"/>
    </source>
</evidence>
<dbReference type="Gene3D" id="1.10.287.950">
    <property type="entry name" value="Methyl-accepting chemotaxis protein"/>
    <property type="match status" value="1"/>
</dbReference>
<proteinExistence type="predicted"/>
<organism evidence="4 5">
    <name type="scientific">Caryophanon latum</name>
    <dbReference type="NCBI Taxonomy" id="33977"/>
    <lineage>
        <taxon>Bacteria</taxon>
        <taxon>Bacillati</taxon>
        <taxon>Bacillota</taxon>
        <taxon>Bacilli</taxon>
        <taxon>Bacillales</taxon>
        <taxon>Caryophanaceae</taxon>
        <taxon>Caryophanon</taxon>
    </lineage>
</organism>
<dbReference type="RefSeq" id="WP_066466609.1">
    <property type="nucleotide sequence ID" value="NZ_MATO01000089.1"/>
</dbReference>
<evidence type="ECO:0000313" key="5">
    <source>
        <dbReference type="Proteomes" id="UP000093482"/>
    </source>
</evidence>
<dbReference type="SUPFAM" id="SSF103190">
    <property type="entry name" value="Sensory domain-like"/>
    <property type="match status" value="1"/>
</dbReference>
<gene>
    <name evidence="4" type="ORF">A6K76_03415</name>
</gene>
<dbReference type="Proteomes" id="UP000093482">
    <property type="component" value="Unassembled WGS sequence"/>
</dbReference>
<dbReference type="GO" id="GO:0007165">
    <property type="term" value="P:signal transduction"/>
    <property type="evidence" value="ECO:0007669"/>
    <property type="project" value="UniProtKB-KW"/>
</dbReference>
<evidence type="ECO:0000256" key="2">
    <source>
        <dbReference type="PROSITE-ProRule" id="PRU00284"/>
    </source>
</evidence>
<sequence>MAQQDVIQAFVTIAPYLNKLLNDDVTIGVYDTSKLLINVPGKTFDLNVRTGQPLVEGDAITLAIRQNKEVSIIVPKEVFGFPLAAHAIPLHDETGRVIGGVGVGTSLEKAHKLFEMAESFSSIVEQTATTVGQINTSIDQLSGRVENMTESMHDVSTSAGEIGQISAVVKGISDQSNLLGLNAAIEAARAGDHGKGFAVVADEVRKLATNSKENADQINNITRNIQQLLVTLNQSFSEINSLTNTQAGAMEDFTGTMQEINYQAQQLAKFAENMLVK</sequence>
<evidence type="ECO:0000313" key="4">
    <source>
        <dbReference type="EMBL" id="OCS83436.1"/>
    </source>
</evidence>
<dbReference type="InterPro" id="IPR004089">
    <property type="entry name" value="MCPsignal_dom"/>
</dbReference>
<dbReference type="InterPro" id="IPR029151">
    <property type="entry name" value="Sensor-like_sf"/>
</dbReference>
<dbReference type="GO" id="GO:0016020">
    <property type="term" value="C:membrane"/>
    <property type="evidence" value="ECO:0007669"/>
    <property type="project" value="InterPro"/>
</dbReference>
<protein>
    <submittedName>
        <fullName evidence="4">Chemotaxis protein</fullName>
    </submittedName>
</protein>
<keyword evidence="5" id="KW-1185">Reference proteome</keyword>
<reference evidence="4 5" key="1">
    <citation type="submission" date="2016-07" db="EMBL/GenBank/DDBJ databases">
        <title>Caryophanon latum genome sequencing.</title>
        <authorList>
            <person name="Verma A."/>
            <person name="Pal Y."/>
            <person name="Krishnamurthi S."/>
        </authorList>
    </citation>
    <scope>NUCLEOTIDE SEQUENCE [LARGE SCALE GENOMIC DNA]</scope>
    <source>
        <strain evidence="4 5">DSM 14151</strain>
    </source>
</reference>
<dbReference type="AlphaFoldDB" id="A0A1C0Y8D3"/>
<comment type="caution">
    <text evidence="4">The sequence shown here is derived from an EMBL/GenBank/DDBJ whole genome shotgun (WGS) entry which is preliminary data.</text>
</comment>
<dbReference type="PANTHER" id="PTHR32089:SF112">
    <property type="entry name" value="LYSOZYME-LIKE PROTEIN-RELATED"/>
    <property type="match status" value="1"/>
</dbReference>
<dbReference type="EMBL" id="MATO01000089">
    <property type="protein sequence ID" value="OCS83436.1"/>
    <property type="molecule type" value="Genomic_DNA"/>
</dbReference>